<dbReference type="Proteomes" id="UP001235760">
    <property type="component" value="Unassembled WGS sequence"/>
</dbReference>
<evidence type="ECO:0000313" key="1">
    <source>
        <dbReference type="EMBL" id="MDP4301744.1"/>
    </source>
</evidence>
<dbReference type="InterPro" id="IPR018669">
    <property type="entry name" value="Toxin_HigB"/>
</dbReference>
<gene>
    <name evidence="1" type="ORF">Q8X39_13965</name>
</gene>
<keyword evidence="2" id="KW-1185">Reference proteome</keyword>
<dbReference type="EMBL" id="JAUZEE010000007">
    <property type="protein sequence ID" value="MDP4301744.1"/>
    <property type="molecule type" value="Genomic_DNA"/>
</dbReference>
<name>A0ABT9G5L4_LEPDI</name>
<sequence>MKLISNKALRDFARLHVDAETSLQAWRRLIEHGSYGNFAELRATFATVDKVGDRYVFNMGGNKYRLIAAIAFKPGWVWVKAVLTHAEYDRGAWK</sequence>
<evidence type="ECO:0000313" key="2">
    <source>
        <dbReference type="Proteomes" id="UP001235760"/>
    </source>
</evidence>
<comment type="caution">
    <text evidence="1">The sequence shown here is derived from an EMBL/GenBank/DDBJ whole genome shotgun (WGS) entry which is preliminary data.</text>
</comment>
<accession>A0ABT9G5L4</accession>
<organism evidence="1 2">
    <name type="scientific">Leptothrix discophora</name>
    <dbReference type="NCBI Taxonomy" id="89"/>
    <lineage>
        <taxon>Bacteria</taxon>
        <taxon>Pseudomonadati</taxon>
        <taxon>Pseudomonadota</taxon>
        <taxon>Betaproteobacteria</taxon>
        <taxon>Burkholderiales</taxon>
        <taxon>Sphaerotilaceae</taxon>
        <taxon>Leptothrix</taxon>
    </lineage>
</organism>
<proteinExistence type="predicted"/>
<protein>
    <submittedName>
        <fullName evidence="1">Type II toxin-antitoxin system HigB family toxin</fullName>
    </submittedName>
</protein>
<dbReference type="RefSeq" id="WP_305750289.1">
    <property type="nucleotide sequence ID" value="NZ_JAUZEE010000007.1"/>
</dbReference>
<reference evidence="1 2" key="1">
    <citation type="submission" date="2023-08" db="EMBL/GenBank/DDBJ databases">
        <authorList>
            <person name="Roldan D.M."/>
            <person name="Menes R.J."/>
        </authorList>
    </citation>
    <scope>NUCLEOTIDE SEQUENCE [LARGE SCALE GENOMIC DNA]</scope>
    <source>
        <strain evidence="1 2">CCM 2812</strain>
    </source>
</reference>
<dbReference type="Pfam" id="PF09907">
    <property type="entry name" value="HigB_toxin"/>
    <property type="match status" value="1"/>
</dbReference>